<feature type="domain" description="Ubiquitin-like" evidence="9">
    <location>
        <begin position="1"/>
        <end position="76"/>
    </location>
</feature>
<dbReference type="InterPro" id="IPR009060">
    <property type="entry name" value="UBA-like_sf"/>
</dbReference>
<feature type="compositionally biased region" description="Polar residues" evidence="7">
    <location>
        <begin position="115"/>
        <end position="124"/>
    </location>
</feature>
<feature type="compositionally biased region" description="Polar residues" evidence="7">
    <location>
        <begin position="82"/>
        <end position="91"/>
    </location>
</feature>
<dbReference type="GO" id="GO:0006289">
    <property type="term" value="P:nucleotide-excision repair"/>
    <property type="evidence" value="ECO:0007669"/>
    <property type="project" value="UniProtKB-UniRule"/>
</dbReference>
<dbReference type="GO" id="GO:0005654">
    <property type="term" value="C:nucleoplasm"/>
    <property type="evidence" value="ECO:0007669"/>
    <property type="project" value="TreeGrafter"/>
</dbReference>
<dbReference type="InterPro" id="IPR006636">
    <property type="entry name" value="STI1_HS-bd"/>
</dbReference>
<keyword evidence="5 6" id="KW-0539">Nucleus</keyword>
<dbReference type="GO" id="GO:0031593">
    <property type="term" value="F:polyubiquitin modification-dependent protein binding"/>
    <property type="evidence" value="ECO:0007669"/>
    <property type="project" value="UniProtKB-UniRule"/>
</dbReference>
<keyword evidence="6" id="KW-0963">Cytoplasm</keyword>
<keyword evidence="3 6" id="KW-0227">DNA damage</keyword>
<dbReference type="InterPro" id="IPR015940">
    <property type="entry name" value="UBA"/>
</dbReference>
<gene>
    <name evidence="10" type="ORF">D0Y65_049964</name>
</gene>
<keyword evidence="2" id="KW-0677">Repeat</keyword>
<dbReference type="SMART" id="SM00727">
    <property type="entry name" value="STI1"/>
    <property type="match status" value="1"/>
</dbReference>
<dbReference type="GO" id="GO:0070628">
    <property type="term" value="F:proteasome binding"/>
    <property type="evidence" value="ECO:0007669"/>
    <property type="project" value="TreeGrafter"/>
</dbReference>
<dbReference type="GO" id="GO:0043161">
    <property type="term" value="P:proteasome-mediated ubiquitin-dependent protein catabolic process"/>
    <property type="evidence" value="ECO:0007669"/>
    <property type="project" value="UniProtKB-UniRule"/>
</dbReference>
<dbReference type="GO" id="GO:0003684">
    <property type="term" value="F:damaged DNA binding"/>
    <property type="evidence" value="ECO:0007669"/>
    <property type="project" value="UniProtKB-UniRule"/>
</dbReference>
<evidence type="ECO:0000256" key="7">
    <source>
        <dbReference type="SAM" id="MobiDB-lite"/>
    </source>
</evidence>
<evidence type="ECO:0000256" key="3">
    <source>
        <dbReference type="ARBA" id="ARBA00022763"/>
    </source>
</evidence>
<feature type="region of interest" description="Disordered" evidence="7">
    <location>
        <begin position="82"/>
        <end position="128"/>
    </location>
</feature>
<evidence type="ECO:0000259" key="9">
    <source>
        <dbReference type="PROSITE" id="PS50053"/>
    </source>
</evidence>
<evidence type="ECO:0000256" key="1">
    <source>
        <dbReference type="ARBA" id="ARBA00009878"/>
    </source>
</evidence>
<feature type="compositionally biased region" description="Low complexity" evidence="7">
    <location>
        <begin position="92"/>
        <end position="108"/>
    </location>
</feature>
<accession>A0A445FZR9</accession>
<dbReference type="InterPro" id="IPR036353">
    <property type="entry name" value="XPC-bd_sf"/>
</dbReference>
<evidence type="ECO:0000259" key="8">
    <source>
        <dbReference type="PROSITE" id="PS50030"/>
    </source>
</evidence>
<dbReference type="FunFam" id="1.10.10.540:FF:000001">
    <property type="entry name" value="UV excision repair protein RAD23 B"/>
    <property type="match status" value="1"/>
</dbReference>
<dbReference type="PROSITE" id="PS50030">
    <property type="entry name" value="UBA"/>
    <property type="match status" value="1"/>
</dbReference>
<dbReference type="GO" id="GO:0043130">
    <property type="term" value="F:ubiquitin binding"/>
    <property type="evidence" value="ECO:0007669"/>
    <property type="project" value="UniProtKB-UniRule"/>
</dbReference>
<dbReference type="InterPro" id="IPR004806">
    <property type="entry name" value="Rad23"/>
</dbReference>
<name>A0A445FZR9_GLYSO</name>
<dbReference type="PRINTS" id="PR01839">
    <property type="entry name" value="RAD23PROTEIN"/>
</dbReference>
<dbReference type="GO" id="GO:0005829">
    <property type="term" value="C:cytosol"/>
    <property type="evidence" value="ECO:0007669"/>
    <property type="project" value="TreeGrafter"/>
</dbReference>
<dbReference type="Pfam" id="PF09280">
    <property type="entry name" value="XPC-binding"/>
    <property type="match status" value="1"/>
</dbReference>
<dbReference type="InterPro" id="IPR000626">
    <property type="entry name" value="Ubiquitin-like_dom"/>
</dbReference>
<dbReference type="CDD" id="cd01805">
    <property type="entry name" value="Ubl_Rad23"/>
    <property type="match status" value="1"/>
</dbReference>
<comment type="subcellular location">
    <subcellularLocation>
        <location evidence="6">Nucleus</location>
    </subcellularLocation>
    <subcellularLocation>
        <location evidence="6">Cytoplasm</location>
    </subcellularLocation>
</comment>
<proteinExistence type="inferred from homology"/>
<sequence length="338" mass="36472">MKINVKTLKGTHFVLQVNPQDTVAVVKKNIETAQGADVYPAAQQMLIHQGKVLNDATTLEENKVVENNFVVIMLSKNKVSSGASSAPSNLGTQPQSSLPPTSSTSQPPASAVGQGESNSEQSPVITPPTIAVPSIYDHAASNLMAGSNLETTIQQILEMGGGNWDRDTVTGALHAAFNNPERAIEYLYSGIPERADVPAAVRSLITGQAENSSIQSTQPAVPTGGPNTNPLNLFPQGLPNMSAIDNRGDLDSLRNREEFQALRETMRENPQILQPMIQELGQQNPQLMQIIQDHQEDILDLMNEPEGDENLQSQLDSMISGTVTITPEENEAIQRVSH</sequence>
<dbReference type="Gene3D" id="1.10.10.540">
    <property type="entry name" value="XPC-binding domain"/>
    <property type="match status" value="1"/>
</dbReference>
<dbReference type="Pfam" id="PF00627">
    <property type="entry name" value="UBA"/>
    <property type="match status" value="1"/>
</dbReference>
<dbReference type="Gene3D" id="1.10.8.10">
    <property type="entry name" value="DNA helicase RuvA subunit, C-terminal domain"/>
    <property type="match status" value="1"/>
</dbReference>
<dbReference type="SUPFAM" id="SSF46934">
    <property type="entry name" value="UBA-like"/>
    <property type="match status" value="1"/>
</dbReference>
<comment type="similarity">
    <text evidence="1 6">Belongs to the RAD23 family.</text>
</comment>
<dbReference type="PROSITE" id="PS50053">
    <property type="entry name" value="UBIQUITIN_2"/>
    <property type="match status" value="1"/>
</dbReference>
<dbReference type="NCBIfam" id="TIGR00601">
    <property type="entry name" value="rad23"/>
    <property type="match status" value="1"/>
</dbReference>
<evidence type="ECO:0000256" key="4">
    <source>
        <dbReference type="ARBA" id="ARBA00023204"/>
    </source>
</evidence>
<evidence type="ECO:0000256" key="5">
    <source>
        <dbReference type="ARBA" id="ARBA00023242"/>
    </source>
</evidence>
<evidence type="ECO:0000256" key="2">
    <source>
        <dbReference type="ARBA" id="ARBA00022737"/>
    </source>
</evidence>
<comment type="caution">
    <text evidence="10">The sequence shown here is derived from an EMBL/GenBank/DDBJ whole genome shotgun (WGS) entry which is preliminary data.</text>
</comment>
<dbReference type="SMART" id="SM00165">
    <property type="entry name" value="UBA"/>
    <property type="match status" value="1"/>
</dbReference>
<keyword evidence="10" id="KW-0675">Receptor</keyword>
<comment type="function">
    <text evidence="6">Multiubiquitin chain receptor involved in modulation of proteasomal degradation. Involved in nucleotide excision repair.</text>
</comment>
<dbReference type="AlphaFoldDB" id="A0A445FZR9"/>
<dbReference type="SUPFAM" id="SSF101238">
    <property type="entry name" value="XPC-binding domain"/>
    <property type="match status" value="1"/>
</dbReference>
<dbReference type="PANTHER" id="PTHR10621:SF62">
    <property type="entry name" value="UBIQUITIN RECEPTOR RAD23"/>
    <property type="match status" value="1"/>
</dbReference>
<dbReference type="InterPro" id="IPR015360">
    <property type="entry name" value="XPC-bd"/>
</dbReference>
<dbReference type="SMART" id="SM00213">
    <property type="entry name" value="UBQ"/>
    <property type="match status" value="1"/>
</dbReference>
<organism evidence="10 11">
    <name type="scientific">Glycine soja</name>
    <name type="common">Wild soybean</name>
    <dbReference type="NCBI Taxonomy" id="3848"/>
    <lineage>
        <taxon>Eukaryota</taxon>
        <taxon>Viridiplantae</taxon>
        <taxon>Streptophyta</taxon>
        <taxon>Embryophyta</taxon>
        <taxon>Tracheophyta</taxon>
        <taxon>Spermatophyta</taxon>
        <taxon>Magnoliopsida</taxon>
        <taxon>eudicotyledons</taxon>
        <taxon>Gunneridae</taxon>
        <taxon>Pentapetalae</taxon>
        <taxon>rosids</taxon>
        <taxon>fabids</taxon>
        <taxon>Fabales</taxon>
        <taxon>Fabaceae</taxon>
        <taxon>Papilionoideae</taxon>
        <taxon>50 kb inversion clade</taxon>
        <taxon>NPAAA clade</taxon>
        <taxon>indigoferoid/millettioid clade</taxon>
        <taxon>Phaseoleae</taxon>
        <taxon>Glycine</taxon>
        <taxon>Glycine subgen. Soja</taxon>
    </lineage>
</organism>
<keyword evidence="4 6" id="KW-0234">DNA repair</keyword>
<reference evidence="10 11" key="1">
    <citation type="submission" date="2018-09" db="EMBL/GenBank/DDBJ databases">
        <title>A high-quality reference genome of wild soybean provides a powerful tool to mine soybean genomes.</title>
        <authorList>
            <person name="Xie M."/>
            <person name="Chung C.Y.L."/>
            <person name="Li M.-W."/>
            <person name="Wong F.-L."/>
            <person name="Chan T.-F."/>
            <person name="Lam H.-M."/>
        </authorList>
    </citation>
    <scope>NUCLEOTIDE SEQUENCE [LARGE SCALE GENOMIC DNA]</scope>
    <source>
        <strain evidence="11">cv. W05</strain>
        <tissue evidence="10">Hypocotyl of etiolated seedlings</tissue>
    </source>
</reference>
<keyword evidence="11" id="KW-1185">Reference proteome</keyword>
<dbReference type="SUPFAM" id="SSF54236">
    <property type="entry name" value="Ubiquitin-like"/>
    <property type="match status" value="1"/>
</dbReference>
<dbReference type="Proteomes" id="UP000289340">
    <property type="component" value="Chromosome 18"/>
</dbReference>
<evidence type="ECO:0000313" key="10">
    <source>
        <dbReference type="EMBL" id="RZB54306.1"/>
    </source>
</evidence>
<dbReference type="InterPro" id="IPR029071">
    <property type="entry name" value="Ubiquitin-like_domsf"/>
</dbReference>
<protein>
    <recommendedName>
        <fullName evidence="6">Ubiquitin receptor RAD23</fullName>
    </recommendedName>
    <alternativeName>
        <fullName evidence="6">DNA repair protein RAD23</fullName>
    </alternativeName>
</protein>
<evidence type="ECO:0000256" key="6">
    <source>
        <dbReference type="RuleBase" id="RU367049"/>
    </source>
</evidence>
<dbReference type="FunFam" id="3.10.20.90:FF:000069">
    <property type="entry name" value="UV excision repair protein RAD23"/>
    <property type="match status" value="1"/>
</dbReference>
<feature type="domain" description="UBA" evidence="8">
    <location>
        <begin position="147"/>
        <end position="190"/>
    </location>
</feature>
<dbReference type="PANTHER" id="PTHR10621">
    <property type="entry name" value="UV EXCISION REPAIR PROTEIN RAD23"/>
    <property type="match status" value="1"/>
</dbReference>
<dbReference type="Pfam" id="PF00240">
    <property type="entry name" value="ubiquitin"/>
    <property type="match status" value="1"/>
</dbReference>
<dbReference type="FunFam" id="1.10.8.10:FF:000003">
    <property type="entry name" value="UV excision repair protein RAD23 homolog"/>
    <property type="match status" value="1"/>
</dbReference>
<evidence type="ECO:0000313" key="11">
    <source>
        <dbReference type="Proteomes" id="UP000289340"/>
    </source>
</evidence>
<dbReference type="Gene3D" id="3.10.20.90">
    <property type="entry name" value="Phosphatidylinositol 3-kinase Catalytic Subunit, Chain A, domain 1"/>
    <property type="match status" value="1"/>
</dbReference>
<dbReference type="EMBL" id="QZWG01000018">
    <property type="protein sequence ID" value="RZB54306.1"/>
    <property type="molecule type" value="Genomic_DNA"/>
</dbReference>